<evidence type="ECO:0000256" key="12">
    <source>
        <dbReference type="ARBA" id="ARBA00023014"/>
    </source>
</evidence>
<protein>
    <recommendedName>
        <fullName evidence="5">ATP-dependent DNA helicase CHL1</fullName>
        <ecNumber evidence="17">5.6.2.3</ecNumber>
    </recommendedName>
    <alternativeName>
        <fullName evidence="4">ATP-dependent DNA helicase chl1</fullName>
    </alternativeName>
    <alternativeName>
        <fullName evidence="16">Chromosome loss protein 1</fullName>
    </alternativeName>
    <alternativeName>
        <fullName evidence="18 19">DNA 5'-3' helicase CHL1</fullName>
    </alternativeName>
</protein>
<evidence type="ECO:0000256" key="13">
    <source>
        <dbReference type="ARBA" id="ARBA00023235"/>
    </source>
</evidence>
<evidence type="ECO:0000256" key="2">
    <source>
        <dbReference type="ARBA" id="ARBA00004123"/>
    </source>
</evidence>
<reference evidence="25" key="1">
    <citation type="journal article" date="2018" name="Nat. Microbiol.">
        <title>Leveraging single-cell genomics to expand the fungal tree of life.</title>
        <authorList>
            <person name="Ahrendt S.R."/>
            <person name="Quandt C.A."/>
            <person name="Ciobanu D."/>
            <person name="Clum A."/>
            <person name="Salamov A."/>
            <person name="Andreopoulos B."/>
            <person name="Cheng J.F."/>
            <person name="Woyke T."/>
            <person name="Pelin A."/>
            <person name="Henrissat B."/>
            <person name="Reynolds N.K."/>
            <person name="Benny G.L."/>
            <person name="Smith M.E."/>
            <person name="James T.Y."/>
            <person name="Grigoriev I.V."/>
        </authorList>
    </citation>
    <scope>NUCLEOTIDE SEQUENCE [LARGE SCALE GENOMIC DNA]</scope>
    <source>
        <strain evidence="25">RSA 468</strain>
    </source>
</reference>
<evidence type="ECO:0000256" key="8">
    <source>
        <dbReference type="ARBA" id="ARBA00022801"/>
    </source>
</evidence>
<evidence type="ECO:0000256" key="18">
    <source>
        <dbReference type="ARBA" id="ARBA00044998"/>
    </source>
</evidence>
<comment type="subcellular location">
    <subcellularLocation>
        <location evidence="2">Nucleus</location>
    </subcellularLocation>
</comment>
<keyword evidence="13" id="KW-0413">Isomerase</keyword>
<dbReference type="Pfam" id="PF06733">
    <property type="entry name" value="DEAD_2"/>
    <property type="match status" value="1"/>
</dbReference>
<evidence type="ECO:0000256" key="15">
    <source>
        <dbReference type="ARBA" id="ARBA00023306"/>
    </source>
</evidence>
<evidence type="ECO:0000256" key="9">
    <source>
        <dbReference type="ARBA" id="ARBA00022806"/>
    </source>
</evidence>
<comment type="catalytic activity">
    <reaction evidence="21">
        <text>ATP + H2O = ADP + phosphate + H(+)</text>
        <dbReference type="Rhea" id="RHEA:13065"/>
        <dbReference type="ChEBI" id="CHEBI:15377"/>
        <dbReference type="ChEBI" id="CHEBI:15378"/>
        <dbReference type="ChEBI" id="CHEBI:30616"/>
        <dbReference type="ChEBI" id="CHEBI:43474"/>
        <dbReference type="ChEBI" id="CHEBI:456216"/>
        <dbReference type="EC" id="5.6.2.3"/>
    </reaction>
</comment>
<dbReference type="GO" id="GO:0006139">
    <property type="term" value="P:nucleobase-containing compound metabolic process"/>
    <property type="evidence" value="ECO:0007669"/>
    <property type="project" value="InterPro"/>
</dbReference>
<dbReference type="NCBIfam" id="TIGR00604">
    <property type="entry name" value="rad3"/>
    <property type="match status" value="1"/>
</dbReference>
<proteinExistence type="inferred from homology"/>
<feature type="domain" description="Helicase ATP-binding" evidence="23">
    <location>
        <begin position="26"/>
        <end position="426"/>
    </location>
</feature>
<evidence type="ECO:0000259" key="23">
    <source>
        <dbReference type="PROSITE" id="PS51193"/>
    </source>
</evidence>
<keyword evidence="8" id="KW-0378">Hydrolase</keyword>
<keyword evidence="10" id="KW-0067">ATP-binding</keyword>
<dbReference type="GO" id="GO:0046872">
    <property type="term" value="F:metal ion binding"/>
    <property type="evidence" value="ECO:0007669"/>
    <property type="project" value="UniProtKB-KW"/>
</dbReference>
<evidence type="ECO:0000313" key="24">
    <source>
        <dbReference type="EMBL" id="RKP37098.1"/>
    </source>
</evidence>
<keyword evidence="6" id="KW-0479">Metal-binding</keyword>
<dbReference type="GO" id="GO:0034085">
    <property type="term" value="P:establishment of sister chromatid cohesion"/>
    <property type="evidence" value="ECO:0007669"/>
    <property type="project" value="TreeGrafter"/>
</dbReference>
<accession>A0A4P9ZV01</accession>
<keyword evidence="12" id="KW-0411">Iron-sulfur</keyword>
<dbReference type="SUPFAM" id="SSF52540">
    <property type="entry name" value="P-loop containing nucleoside triphosphate hydrolases"/>
    <property type="match status" value="1"/>
</dbReference>
<dbReference type="EMBL" id="ML002544">
    <property type="protein sequence ID" value="RKP37098.1"/>
    <property type="molecule type" value="Genomic_DNA"/>
</dbReference>
<dbReference type="GO" id="GO:0043139">
    <property type="term" value="F:5'-3' DNA helicase activity"/>
    <property type="evidence" value="ECO:0007669"/>
    <property type="project" value="UniProtKB-EC"/>
</dbReference>
<evidence type="ECO:0000256" key="21">
    <source>
        <dbReference type="ARBA" id="ARBA00048954"/>
    </source>
</evidence>
<dbReference type="GO" id="GO:0051536">
    <property type="term" value="F:iron-sulfur cluster binding"/>
    <property type="evidence" value="ECO:0007669"/>
    <property type="project" value="UniProtKB-KW"/>
</dbReference>
<keyword evidence="15" id="KW-0131">Cell cycle</keyword>
<evidence type="ECO:0000256" key="1">
    <source>
        <dbReference type="ARBA" id="ARBA00001966"/>
    </source>
</evidence>
<keyword evidence="11" id="KW-0408">Iron</keyword>
<dbReference type="EC" id="5.6.2.3" evidence="17"/>
<keyword evidence="25" id="KW-1185">Reference proteome</keyword>
<dbReference type="PANTHER" id="PTHR11472:SF41">
    <property type="entry name" value="ATP-DEPENDENT DNA HELICASE DDX11-RELATED"/>
    <property type="match status" value="1"/>
</dbReference>
<gene>
    <name evidence="24" type="ORF">BJ085DRAFT_18085</name>
</gene>
<dbReference type="Proteomes" id="UP000268162">
    <property type="component" value="Unassembled WGS sequence"/>
</dbReference>
<evidence type="ECO:0000256" key="4">
    <source>
        <dbReference type="ARBA" id="ARBA00016387"/>
    </source>
</evidence>
<keyword evidence="14" id="KW-0539">Nucleus</keyword>
<keyword evidence="7" id="KW-0547">Nucleotide-binding</keyword>
<dbReference type="Gene3D" id="3.40.50.300">
    <property type="entry name" value="P-loop containing nucleotide triphosphate hydrolases"/>
    <property type="match status" value="3"/>
</dbReference>
<comment type="cofactor">
    <cofactor evidence="1">
        <name>[4Fe-4S] cluster</name>
        <dbReference type="ChEBI" id="CHEBI:49883"/>
    </cofactor>
</comment>
<evidence type="ECO:0000256" key="14">
    <source>
        <dbReference type="ARBA" id="ARBA00023242"/>
    </source>
</evidence>
<comment type="similarity">
    <text evidence="3">Belongs to the DEAD box helicase family. DEAH subfamily. DDX11/CHL1 sub-subfamily.</text>
</comment>
<dbReference type="InterPro" id="IPR013020">
    <property type="entry name" value="Rad3/Chl1-like"/>
</dbReference>
<evidence type="ECO:0000256" key="22">
    <source>
        <dbReference type="SAM" id="MobiDB-lite"/>
    </source>
</evidence>
<evidence type="ECO:0000256" key="6">
    <source>
        <dbReference type="ARBA" id="ARBA00022723"/>
    </source>
</evidence>
<evidence type="ECO:0000313" key="25">
    <source>
        <dbReference type="Proteomes" id="UP000268162"/>
    </source>
</evidence>
<dbReference type="InterPro" id="IPR010614">
    <property type="entry name" value="RAD3-like_helicase_DEAD"/>
</dbReference>
<dbReference type="SMART" id="SM00491">
    <property type="entry name" value="HELICc2"/>
    <property type="match status" value="1"/>
</dbReference>
<dbReference type="GO" id="GO:0003677">
    <property type="term" value="F:DNA binding"/>
    <property type="evidence" value="ECO:0007669"/>
    <property type="project" value="InterPro"/>
</dbReference>
<dbReference type="SMART" id="SM00488">
    <property type="entry name" value="DEXDc2"/>
    <property type="match status" value="1"/>
</dbReference>
<dbReference type="InterPro" id="IPR014013">
    <property type="entry name" value="Helic_SF1/SF2_ATP-bd_DinG/Rad3"/>
</dbReference>
<dbReference type="Pfam" id="PF13307">
    <property type="entry name" value="Helicase_C_2"/>
    <property type="match status" value="1"/>
</dbReference>
<dbReference type="PROSITE" id="PS51193">
    <property type="entry name" value="HELICASE_ATP_BIND_2"/>
    <property type="match status" value="1"/>
</dbReference>
<dbReference type="InterPro" id="IPR045028">
    <property type="entry name" value="DinG/Rad3-like"/>
</dbReference>
<feature type="region of interest" description="Disordered" evidence="22">
    <location>
        <begin position="1"/>
        <end position="27"/>
    </location>
</feature>
<dbReference type="CDD" id="cd18788">
    <property type="entry name" value="SF2_C_XPD"/>
    <property type="match status" value="1"/>
</dbReference>
<dbReference type="PANTHER" id="PTHR11472">
    <property type="entry name" value="DNA REPAIR DEAD HELICASE RAD3/XP-D SUBFAMILY MEMBER"/>
    <property type="match status" value="1"/>
</dbReference>
<keyword evidence="9 24" id="KW-0347">Helicase</keyword>
<dbReference type="GO" id="GO:0005524">
    <property type="term" value="F:ATP binding"/>
    <property type="evidence" value="ECO:0007669"/>
    <property type="project" value="UniProtKB-KW"/>
</dbReference>
<name>A0A4P9ZV01_9FUNG</name>
<evidence type="ECO:0000256" key="17">
    <source>
        <dbReference type="ARBA" id="ARBA00044969"/>
    </source>
</evidence>
<sequence>MLASPEQPNEATRQAEPEPTLPVPLHSDSFGFPYQPYTIQEDFMKNLYSALEQRQVGIFESPTGTGKTLSIICGSLKWLNDHSQRLDIAKETLQSQLIQQNTSGEPDWVILQELDARIKQQRQILDDQRAKQLRRREKVKKWNRDRRSKRNRTIPSVVRYFIKHRLPSFNIHHSEPFRPCGSYDDSSDDEDIGSPVTKPIRDLFISIFQTLGVNPFLERAHWGILFTSRTHSQLSQMVHEIRKTGYSEQIKSTSLGSRKTLCINDAVRSLSSIQRVNETCLDMQKKSTSGNHKCPYFPSDKQQLTDFQDHSMSQIHDIEDMVKIGKDLGTCPYYGTRSSIAEAQMVTLPYNLLLQKSAREALGIDPHNNIVIIDEAHNLVDTITQIHSIIINLDQVNRAYSQLSSYFQKYKNRLKGSNVSYVKQILLLLTALRKYLNSGGHGKIALDSMSSMDRGEEAGSHLIKPNDLLHELKIDNINLFKIQKYMKLSEISKKVIGGTSTIPSKQLPSLQSDEAEEWTSQKSTLPLIESFLMTLTNADQDGRVILDMIPAQNAQSLPQPSLKYVLLNPQESFRDIVNEARSVVLAGGTMEPVTELLDLLFSYLPPTQIHRFSCGHIIPPSSLLALSVNQGPTGRPFNFLAQSRKNTALTDELGKALLNLCNVIPHGVVCFFPSYAYLDQVYQHWSQTGHLAKLDRKKQVFREPRSGEGNAEGVLAEYSQAARHTLPPTGTNSSGPPGPPLPFRTGALLLSVVGGKMSEGINFGDDLGRGIVMVGLPFANLGSRELQEKIRFVGESARRVPVTSATTSSEAQTYYENLCMKAVNQSIGRAIRHRNDYAVIVLLDERYSTSRISRKLPGWIEQRRTQCDRFGPVVGKIAGFFREKSANAKSGGIF</sequence>
<evidence type="ECO:0000256" key="11">
    <source>
        <dbReference type="ARBA" id="ARBA00023004"/>
    </source>
</evidence>
<dbReference type="InterPro" id="IPR006554">
    <property type="entry name" value="Helicase-like_DEXD_c2"/>
</dbReference>
<evidence type="ECO:0000256" key="7">
    <source>
        <dbReference type="ARBA" id="ARBA00022741"/>
    </source>
</evidence>
<organism evidence="24 25">
    <name type="scientific">Dimargaris cristalligena</name>
    <dbReference type="NCBI Taxonomy" id="215637"/>
    <lineage>
        <taxon>Eukaryota</taxon>
        <taxon>Fungi</taxon>
        <taxon>Fungi incertae sedis</taxon>
        <taxon>Zoopagomycota</taxon>
        <taxon>Kickxellomycotina</taxon>
        <taxon>Dimargaritomycetes</taxon>
        <taxon>Dimargaritales</taxon>
        <taxon>Dimargaritaceae</taxon>
        <taxon>Dimargaris</taxon>
    </lineage>
</organism>
<evidence type="ECO:0000256" key="5">
    <source>
        <dbReference type="ARBA" id="ARBA00017386"/>
    </source>
</evidence>
<evidence type="ECO:0000256" key="10">
    <source>
        <dbReference type="ARBA" id="ARBA00022840"/>
    </source>
</evidence>
<dbReference type="AlphaFoldDB" id="A0A4P9ZV01"/>
<evidence type="ECO:0000256" key="20">
    <source>
        <dbReference type="ARBA" id="ARBA00045702"/>
    </source>
</evidence>
<dbReference type="InterPro" id="IPR027417">
    <property type="entry name" value="P-loop_NTPase"/>
</dbReference>
<feature type="compositionally biased region" description="Polar residues" evidence="22">
    <location>
        <begin position="1"/>
        <end position="12"/>
    </location>
</feature>
<comment type="function">
    <text evidence="20">ATP-dependent DNA helicase important for chromosome transmission and normal cell cycle progression in G(2)/M. May have a role in changing DNA topology to allow the loading of proteins involved in maintaining sister chromatid cohesion in the vicinity of the centromeres. Has a specific role in chromosome segregation during meiosis II.</text>
</comment>
<dbReference type="GO" id="GO:0005634">
    <property type="term" value="C:nucleus"/>
    <property type="evidence" value="ECO:0007669"/>
    <property type="project" value="UniProtKB-SubCell"/>
</dbReference>
<evidence type="ECO:0000256" key="19">
    <source>
        <dbReference type="ARBA" id="ARBA00045008"/>
    </source>
</evidence>
<evidence type="ECO:0000256" key="3">
    <source>
        <dbReference type="ARBA" id="ARBA00008435"/>
    </source>
</evidence>
<dbReference type="InterPro" id="IPR006555">
    <property type="entry name" value="ATP-dep_Helicase_C"/>
</dbReference>
<dbReference type="FunFam" id="3.40.50.300:FF:001372">
    <property type="entry name" value="ATP-dependent DNA helicase chl1"/>
    <property type="match status" value="1"/>
</dbReference>
<evidence type="ECO:0000256" key="16">
    <source>
        <dbReference type="ARBA" id="ARBA00029709"/>
    </source>
</evidence>
<dbReference type="GO" id="GO:0016818">
    <property type="term" value="F:hydrolase activity, acting on acid anhydrides, in phosphorus-containing anhydrides"/>
    <property type="evidence" value="ECO:0007669"/>
    <property type="project" value="InterPro"/>
</dbReference>
<dbReference type="STRING" id="215637.A0A4P9ZV01"/>